<feature type="compositionally biased region" description="Gly residues" evidence="2">
    <location>
        <begin position="1"/>
        <end position="10"/>
    </location>
</feature>
<dbReference type="PROSITE" id="PS50048">
    <property type="entry name" value="ZN2_CY6_FUNGAL_2"/>
    <property type="match status" value="1"/>
</dbReference>
<dbReference type="OrthoDB" id="5426978at2759"/>
<keyword evidence="5" id="KW-1185">Reference proteome</keyword>
<dbReference type="Gene3D" id="4.10.240.10">
    <property type="entry name" value="Zn(2)-C6 fungal-type DNA-binding domain"/>
    <property type="match status" value="1"/>
</dbReference>
<feature type="compositionally biased region" description="Polar residues" evidence="2">
    <location>
        <begin position="11"/>
        <end position="55"/>
    </location>
</feature>
<organism evidence="4 5">
    <name type="scientific">Calycina marina</name>
    <dbReference type="NCBI Taxonomy" id="1763456"/>
    <lineage>
        <taxon>Eukaryota</taxon>
        <taxon>Fungi</taxon>
        <taxon>Dikarya</taxon>
        <taxon>Ascomycota</taxon>
        <taxon>Pezizomycotina</taxon>
        <taxon>Leotiomycetes</taxon>
        <taxon>Helotiales</taxon>
        <taxon>Pezizellaceae</taxon>
        <taxon>Calycina</taxon>
    </lineage>
</organism>
<gene>
    <name evidence="4" type="ORF">BJ878DRAFT_539536</name>
</gene>
<protein>
    <recommendedName>
        <fullName evidence="3">Zn(2)-C6 fungal-type domain-containing protein</fullName>
    </recommendedName>
</protein>
<name>A0A9P7Z933_9HELO</name>
<keyword evidence="1" id="KW-0539">Nucleus</keyword>
<evidence type="ECO:0000313" key="4">
    <source>
        <dbReference type="EMBL" id="KAG9247190.1"/>
    </source>
</evidence>
<dbReference type="CDD" id="cd00067">
    <property type="entry name" value="GAL4"/>
    <property type="match status" value="1"/>
</dbReference>
<dbReference type="SMART" id="SM00066">
    <property type="entry name" value="GAL4"/>
    <property type="match status" value="1"/>
</dbReference>
<feature type="domain" description="Zn(2)-C6 fungal-type" evidence="3">
    <location>
        <begin position="117"/>
        <end position="150"/>
    </location>
</feature>
<reference evidence="4" key="1">
    <citation type="journal article" date="2021" name="IMA Fungus">
        <title>Genomic characterization of three marine fungi, including Emericellopsis atlantica sp. nov. with signatures of a generalist lifestyle and marine biomass degradation.</title>
        <authorList>
            <person name="Hagestad O.C."/>
            <person name="Hou L."/>
            <person name="Andersen J.H."/>
            <person name="Hansen E.H."/>
            <person name="Altermark B."/>
            <person name="Li C."/>
            <person name="Kuhnert E."/>
            <person name="Cox R.J."/>
            <person name="Crous P.W."/>
            <person name="Spatafora J.W."/>
            <person name="Lail K."/>
            <person name="Amirebrahimi M."/>
            <person name="Lipzen A."/>
            <person name="Pangilinan J."/>
            <person name="Andreopoulos W."/>
            <person name="Hayes R.D."/>
            <person name="Ng V."/>
            <person name="Grigoriev I.V."/>
            <person name="Jackson S.A."/>
            <person name="Sutton T.D.S."/>
            <person name="Dobson A.D.W."/>
            <person name="Rama T."/>
        </authorList>
    </citation>
    <scope>NUCLEOTIDE SEQUENCE</scope>
    <source>
        <strain evidence="4">TRa3180A</strain>
    </source>
</reference>
<dbReference type="EMBL" id="MU253779">
    <property type="protein sequence ID" value="KAG9247190.1"/>
    <property type="molecule type" value="Genomic_DNA"/>
</dbReference>
<dbReference type="PROSITE" id="PS00463">
    <property type="entry name" value="ZN2_CY6_FUNGAL_1"/>
    <property type="match status" value="1"/>
</dbReference>
<evidence type="ECO:0000256" key="2">
    <source>
        <dbReference type="SAM" id="MobiDB-lite"/>
    </source>
</evidence>
<dbReference type="InterPro" id="IPR050987">
    <property type="entry name" value="AtrR-like"/>
</dbReference>
<evidence type="ECO:0000313" key="5">
    <source>
        <dbReference type="Proteomes" id="UP000887226"/>
    </source>
</evidence>
<dbReference type="InterPro" id="IPR036864">
    <property type="entry name" value="Zn2-C6_fun-type_DNA-bd_sf"/>
</dbReference>
<evidence type="ECO:0000259" key="3">
    <source>
        <dbReference type="PROSITE" id="PS50048"/>
    </source>
</evidence>
<dbReference type="InterPro" id="IPR001138">
    <property type="entry name" value="Zn2Cys6_DnaBD"/>
</dbReference>
<feature type="region of interest" description="Disordered" evidence="2">
    <location>
        <begin position="233"/>
        <end position="263"/>
    </location>
</feature>
<dbReference type="Proteomes" id="UP000887226">
    <property type="component" value="Unassembled WGS sequence"/>
</dbReference>
<proteinExistence type="predicted"/>
<dbReference type="GO" id="GO:0008270">
    <property type="term" value="F:zinc ion binding"/>
    <property type="evidence" value="ECO:0007669"/>
    <property type="project" value="InterPro"/>
</dbReference>
<dbReference type="PANTHER" id="PTHR46910">
    <property type="entry name" value="TRANSCRIPTION FACTOR PDR1"/>
    <property type="match status" value="1"/>
</dbReference>
<feature type="region of interest" description="Disordered" evidence="2">
    <location>
        <begin position="94"/>
        <end position="114"/>
    </location>
</feature>
<dbReference type="PANTHER" id="PTHR46910:SF40">
    <property type="entry name" value="ZN(II)2CYS6 TRANSCRIPTION FACTOR (EUROFUNG)"/>
    <property type="match status" value="1"/>
</dbReference>
<feature type="region of interest" description="Disordered" evidence="2">
    <location>
        <begin position="1"/>
        <end position="68"/>
    </location>
</feature>
<comment type="caution">
    <text evidence="4">The sequence shown here is derived from an EMBL/GenBank/DDBJ whole genome shotgun (WGS) entry which is preliminary data.</text>
</comment>
<feature type="compositionally biased region" description="Polar residues" evidence="2">
    <location>
        <begin position="242"/>
        <end position="251"/>
    </location>
</feature>
<accession>A0A9P7Z933</accession>
<dbReference type="GO" id="GO:0000981">
    <property type="term" value="F:DNA-binding transcription factor activity, RNA polymerase II-specific"/>
    <property type="evidence" value="ECO:0007669"/>
    <property type="project" value="InterPro"/>
</dbReference>
<dbReference type="AlphaFoldDB" id="A0A9P7Z933"/>
<dbReference type="Pfam" id="PF00172">
    <property type="entry name" value="Zn_clus"/>
    <property type="match status" value="1"/>
</dbReference>
<dbReference type="SUPFAM" id="SSF57701">
    <property type="entry name" value="Zn2/Cys6 DNA-binding domain"/>
    <property type="match status" value="1"/>
</dbReference>
<evidence type="ECO:0000256" key="1">
    <source>
        <dbReference type="ARBA" id="ARBA00023242"/>
    </source>
</evidence>
<dbReference type="CDD" id="cd12148">
    <property type="entry name" value="fungal_TF_MHR"/>
    <property type="match status" value="1"/>
</dbReference>
<sequence length="725" mass="79465">MDSGPGGSNGTGQLYTTSGQPHHSPIFNSEELQLTAQISRHTAPNINIGSGTNTPDGHERQLRSPSHGYDQQALIAAQQAHLHAAKHAANEGLEHMGGYQHGGQGDGSRKRSKVSRACDECRRKKIRCDSIEGHDEDCSGCKRIGRRCEFTRQPMKRGPSKGYIKELSDRVNRLENVHGVEGVMATQYSPTQSTALDAGSGEELGAVVQPEAGHHKRTYSSILRDFGVTYGPTVPDTDTEAKQVSQRSLNPFQLPPNDRQEQFDDQPYEQSAMSQNQFQSVYQECVPRRQIQSRPDALAMDSPVVAHGIPMNMGQLDKYYRMIHVHLPILHSKVQDVAQLLTKCDVVVMQSFNAILAITTTTMCVSSVNEIQLDDRQGSAKPAISLLIDSEYVDTPATSLANKIVRLQSWLLLILEADYRGPGRIGLPLSRLISHAFGVAAALNTGESIIGKNESDEGVARRNFLILSSIERWSSIKQPMRLRFGDESLWVDPGEEHVLTDNIFQLSRLSGALALLMAAAASASDTPDNRRAQLHVLCYRQQALVGVKRVEEGVPWHLKVDYSAAPVLHLTYSIVLLLCELENERKSVMRLSNTAGRIVDMVKAHPELADSPFAHYAAGLAALVLLGLSRHDLTKESANADLTTMMRIRVAPIAWDHGIKQLIRRERPNISTETSAASAQASMASQGLQLLATASSGEIARSQNFPPALKDLASLLRGGFANKFL</sequence>